<dbReference type="STRING" id="1499966.U14_01797"/>
<dbReference type="Gene3D" id="3.40.50.300">
    <property type="entry name" value="P-loop containing nucleotide triphosphate hydrolases"/>
    <property type="match status" value="1"/>
</dbReference>
<sequence length="280" mass="32670">MRERQVFAYFGHHKCGSSWLAAILAEICRRMRLNYAYVHSSHMFHEQLEAFITERRLHALAYTNAKMNYVKEMPPFRGFHVVRDPRDLLVSAYFSHLHSHPTEGWPALEEHRQRLQQVSQEDGLLLEMQFSKIVFDDLASWDYAQPNVLEMKLETLAHDPYEPLIQAFSFLGMLDERYGIKAYLSCAISQKIRGIVKQIAPLAGMPGKISIHDLLAIIYRNRFSAKTGGRLQGKEDVTSHYRKGVPNDWVNHFTPAIRQQFKNEYQELLLRLGYETTTDW</sequence>
<organism evidence="1">
    <name type="scientific">Candidatus Moduliflexus flocculans</name>
    <dbReference type="NCBI Taxonomy" id="1499966"/>
    <lineage>
        <taxon>Bacteria</taxon>
        <taxon>Candidatus Moduliflexota</taxon>
        <taxon>Candidatus Moduliflexia</taxon>
        <taxon>Candidatus Moduliflexales</taxon>
        <taxon>Candidatus Moduliflexaceae</taxon>
    </lineage>
</organism>
<dbReference type="EMBL" id="DF820456">
    <property type="protein sequence ID" value="GAK50565.1"/>
    <property type="molecule type" value="Genomic_DNA"/>
</dbReference>
<dbReference type="Proteomes" id="UP000030700">
    <property type="component" value="Unassembled WGS sequence"/>
</dbReference>
<proteinExistence type="predicted"/>
<dbReference type="HOGENOM" id="CLU_080989_0_0_0"/>
<name>A0A0S6VSX2_9BACT</name>
<evidence type="ECO:0000313" key="2">
    <source>
        <dbReference type="Proteomes" id="UP000030700"/>
    </source>
</evidence>
<dbReference type="GO" id="GO:0008146">
    <property type="term" value="F:sulfotransferase activity"/>
    <property type="evidence" value="ECO:0007669"/>
    <property type="project" value="InterPro"/>
</dbReference>
<gene>
    <name evidence="1" type="ORF">U14_01797</name>
</gene>
<protein>
    <submittedName>
        <fullName evidence="1">Uncharacterized protein</fullName>
    </submittedName>
</protein>
<keyword evidence="2" id="KW-1185">Reference proteome</keyword>
<dbReference type="SUPFAM" id="SSF52540">
    <property type="entry name" value="P-loop containing nucleoside triphosphate hydrolases"/>
    <property type="match status" value="1"/>
</dbReference>
<accession>A0A0S6VSX2</accession>
<reference evidence="1" key="1">
    <citation type="journal article" date="2015" name="PeerJ">
        <title>First genomic representation of candidate bacterial phylum KSB3 points to enhanced environmental sensing as a trigger of wastewater bulking.</title>
        <authorList>
            <person name="Sekiguchi Y."/>
            <person name="Ohashi A."/>
            <person name="Parks D.H."/>
            <person name="Yamauchi T."/>
            <person name="Tyson G.W."/>
            <person name="Hugenholtz P."/>
        </authorList>
    </citation>
    <scope>NUCLEOTIDE SEQUENCE [LARGE SCALE GENOMIC DNA]</scope>
</reference>
<dbReference type="AlphaFoldDB" id="A0A0S6VSX2"/>
<evidence type="ECO:0000313" key="1">
    <source>
        <dbReference type="EMBL" id="GAK50565.1"/>
    </source>
</evidence>
<dbReference type="InterPro" id="IPR027417">
    <property type="entry name" value="P-loop_NTPase"/>
</dbReference>